<dbReference type="SMART" id="SM00562">
    <property type="entry name" value="NDK"/>
    <property type="match status" value="2"/>
</dbReference>
<feature type="domain" description="Nucleoside diphosphate kinase-like" evidence="4">
    <location>
        <begin position="1"/>
        <end position="113"/>
    </location>
</feature>
<evidence type="ECO:0000259" key="4">
    <source>
        <dbReference type="SMART" id="SM00562"/>
    </source>
</evidence>
<dbReference type="CDD" id="cd04412">
    <property type="entry name" value="NDPk7B"/>
    <property type="match status" value="1"/>
</dbReference>
<dbReference type="InterPro" id="IPR036850">
    <property type="entry name" value="NDK-like_dom_sf"/>
</dbReference>
<dbReference type="InterPro" id="IPR001564">
    <property type="entry name" value="Nucleoside_diP_kinase"/>
</dbReference>
<dbReference type="OrthoDB" id="270127at2759"/>
<evidence type="ECO:0000313" key="5">
    <source>
        <dbReference type="EMBL" id="CAH0727398.1"/>
    </source>
</evidence>
<comment type="similarity">
    <text evidence="3">Belongs to the NDK family.</text>
</comment>
<dbReference type="GO" id="GO:0005813">
    <property type="term" value="C:centrosome"/>
    <property type="evidence" value="ECO:0007669"/>
    <property type="project" value="TreeGrafter"/>
</dbReference>
<protein>
    <recommendedName>
        <fullName evidence="4">Nucleoside diphosphate kinase-like domain-containing protein</fullName>
    </recommendedName>
</protein>
<dbReference type="InterPro" id="IPR034907">
    <property type="entry name" value="NDK-like_dom"/>
</dbReference>
<dbReference type="InterPro" id="IPR037993">
    <property type="entry name" value="NDPk7B"/>
</dbReference>
<name>A0A8J9UWI1_9NEOP</name>
<dbReference type="EMBL" id="OV170226">
    <property type="protein sequence ID" value="CAH0727398.1"/>
    <property type="molecule type" value="Genomic_DNA"/>
</dbReference>
<dbReference type="PANTHER" id="PTHR43109">
    <property type="entry name" value="NUCLEOSIDE DIPHOSPHATE KINASE 7"/>
    <property type="match status" value="1"/>
</dbReference>
<dbReference type="PRINTS" id="PR01243">
    <property type="entry name" value="NUCDPKINASE"/>
</dbReference>
<feature type="domain" description="Nucleoside diphosphate kinase-like" evidence="4">
    <location>
        <begin position="122"/>
        <end position="267"/>
    </location>
</feature>
<comment type="subcellular location">
    <subcellularLocation>
        <location evidence="1">Cytoplasm</location>
    </subcellularLocation>
</comment>
<evidence type="ECO:0000256" key="2">
    <source>
        <dbReference type="ARBA" id="ARBA00022490"/>
    </source>
</evidence>
<dbReference type="GO" id="GO:0005879">
    <property type="term" value="C:axonemal microtubule"/>
    <property type="evidence" value="ECO:0007669"/>
    <property type="project" value="TreeGrafter"/>
</dbReference>
<proteinExistence type="inferred from homology"/>
<dbReference type="AlphaFoldDB" id="A0A8J9UWI1"/>
<dbReference type="GO" id="GO:0004550">
    <property type="term" value="F:nucleoside diphosphate kinase activity"/>
    <property type="evidence" value="ECO:0007669"/>
    <property type="project" value="InterPro"/>
</dbReference>
<gene>
    <name evidence="5" type="ORF">BINO364_LOCUS12746</name>
</gene>
<evidence type="ECO:0000256" key="3">
    <source>
        <dbReference type="RuleBase" id="RU004011"/>
    </source>
</evidence>
<organism evidence="5 6">
    <name type="scientific">Brenthis ino</name>
    <name type="common">lesser marbled fritillary</name>
    <dbReference type="NCBI Taxonomy" id="405034"/>
    <lineage>
        <taxon>Eukaryota</taxon>
        <taxon>Metazoa</taxon>
        <taxon>Ecdysozoa</taxon>
        <taxon>Arthropoda</taxon>
        <taxon>Hexapoda</taxon>
        <taxon>Insecta</taxon>
        <taxon>Pterygota</taxon>
        <taxon>Neoptera</taxon>
        <taxon>Endopterygota</taxon>
        <taxon>Lepidoptera</taxon>
        <taxon>Glossata</taxon>
        <taxon>Ditrysia</taxon>
        <taxon>Papilionoidea</taxon>
        <taxon>Nymphalidae</taxon>
        <taxon>Heliconiinae</taxon>
        <taxon>Argynnini</taxon>
        <taxon>Brenthis</taxon>
    </lineage>
</organism>
<dbReference type="GO" id="GO:0006241">
    <property type="term" value="P:CTP biosynthetic process"/>
    <property type="evidence" value="ECO:0007669"/>
    <property type="project" value="InterPro"/>
</dbReference>
<sequence length="267" mass="29899">MKKGFRIVRMKNGKISKDFAMELYKNVAGSNKLPLIIDYVTTGEVIGLELVAPDAVHKWRKCLGDTDPATAAPGTLRRLYGENKLKNVAHGCNTLDDAMKMLDLFFGYDNGIPKVPFRATYQNCTCCIIKPHVIIDGNLGAIVEQIATSNKFYISAIAMFSVKLANAEEFFEVYKGVLPEYEAMCIHLAEGKCIVLEVKCIDSSINCVCEFRKLCGPRDPELCRQLYPDSIRALYGKNIIYNAVHCTDLPEDGEIEVEYFFKLLAND</sequence>
<accession>A0A8J9UWI1</accession>
<evidence type="ECO:0000256" key="1">
    <source>
        <dbReference type="ARBA" id="ARBA00004496"/>
    </source>
</evidence>
<evidence type="ECO:0000313" key="6">
    <source>
        <dbReference type="Proteomes" id="UP000838878"/>
    </source>
</evidence>
<reference evidence="5" key="1">
    <citation type="submission" date="2021-12" db="EMBL/GenBank/DDBJ databases">
        <authorList>
            <person name="Martin H S."/>
        </authorList>
    </citation>
    <scope>NUCLEOTIDE SEQUENCE</scope>
</reference>
<dbReference type="Gene3D" id="3.30.70.141">
    <property type="entry name" value="Nucleoside diphosphate kinase-like domain"/>
    <property type="match status" value="2"/>
</dbReference>
<keyword evidence="6" id="KW-1185">Reference proteome</keyword>
<dbReference type="Proteomes" id="UP000838878">
    <property type="component" value="Chromosome 6"/>
</dbReference>
<dbReference type="GO" id="GO:0006228">
    <property type="term" value="P:UTP biosynthetic process"/>
    <property type="evidence" value="ECO:0007669"/>
    <property type="project" value="InterPro"/>
</dbReference>
<dbReference type="SUPFAM" id="SSF54919">
    <property type="entry name" value="Nucleoside diphosphate kinase, NDK"/>
    <property type="match status" value="2"/>
</dbReference>
<dbReference type="PANTHER" id="PTHR43109:SF2">
    <property type="entry name" value="NUCLEOSIDE DIPHOSPHATE KINASE 7"/>
    <property type="match status" value="1"/>
</dbReference>
<dbReference type="Pfam" id="PF00334">
    <property type="entry name" value="NDK"/>
    <property type="match status" value="2"/>
</dbReference>
<dbReference type="FunFam" id="3.30.70.141:FF:000004">
    <property type="entry name" value="Nucleoside diphosphate kinase 7"/>
    <property type="match status" value="1"/>
</dbReference>
<dbReference type="GO" id="GO:0006183">
    <property type="term" value="P:GTP biosynthetic process"/>
    <property type="evidence" value="ECO:0007669"/>
    <property type="project" value="InterPro"/>
</dbReference>
<feature type="non-terminal residue" evidence="5">
    <location>
        <position position="267"/>
    </location>
</feature>
<keyword evidence="2" id="KW-0963">Cytoplasm</keyword>